<dbReference type="Gene3D" id="1.50.10.100">
    <property type="entry name" value="Chondroitin AC/alginate lyase"/>
    <property type="match status" value="1"/>
</dbReference>
<comment type="subcellular location">
    <subcellularLocation>
        <location evidence="1">Cell envelope</location>
    </subcellularLocation>
</comment>
<dbReference type="RefSeq" id="WP_154416659.1">
    <property type="nucleotide sequence ID" value="NZ_VUNS01000001.1"/>
</dbReference>
<evidence type="ECO:0000313" key="4">
    <source>
        <dbReference type="EMBL" id="MST95558.1"/>
    </source>
</evidence>
<feature type="signal peptide" evidence="2">
    <location>
        <begin position="1"/>
        <end position="18"/>
    </location>
</feature>
<comment type="caution">
    <text evidence="4">The sequence shown here is derived from an EMBL/GenBank/DDBJ whole genome shotgun (WGS) entry which is preliminary data.</text>
</comment>
<name>A0A844FYW5_9BACT</name>
<dbReference type="InterPro" id="IPR008929">
    <property type="entry name" value="Chondroitin_lyas"/>
</dbReference>
<reference evidence="4 5" key="1">
    <citation type="submission" date="2019-08" db="EMBL/GenBank/DDBJ databases">
        <title>In-depth cultivation of the pig gut microbiome towards novel bacterial diversity and tailored functional studies.</title>
        <authorList>
            <person name="Wylensek D."/>
            <person name="Hitch T.C.A."/>
            <person name="Clavel T."/>
        </authorList>
    </citation>
    <scope>NUCLEOTIDE SEQUENCE [LARGE SCALE GENOMIC DNA]</scope>
    <source>
        <strain evidence="4 5">BBE-744-WT-12</strain>
    </source>
</reference>
<keyword evidence="2" id="KW-0732">Signal</keyword>
<keyword evidence="5" id="KW-1185">Reference proteome</keyword>
<dbReference type="GO" id="GO:0016829">
    <property type="term" value="F:lyase activity"/>
    <property type="evidence" value="ECO:0007669"/>
    <property type="project" value="InterPro"/>
</dbReference>
<evidence type="ECO:0000259" key="3">
    <source>
        <dbReference type="Pfam" id="PF07940"/>
    </source>
</evidence>
<dbReference type="AlphaFoldDB" id="A0A844FYW5"/>
<dbReference type="Pfam" id="PF07940">
    <property type="entry name" value="Hepar_II_III_C"/>
    <property type="match status" value="1"/>
</dbReference>
<sequence length="891" mass="98771">MKFALTAAAALAVLTLGAAPTFEEFAGRIRPDHPRMFLTRETLPAFRERANTLCRPLLDDMKKRTDALPAEPGLEFKADVAEMKGGKLVFKKLLNDQNAAIYAVKTSGGTEALECAILYLATGDRAYFEKSKRYLKLLVEFVEWSDRCRILPEWFNNTRLSGLVAYDWLYNELTPEERRGFLGPMLKHVEHMQNPGYMRNGGGPETGNYGEPGLQLYAGLAAYGDGIDDARAEKLLRNGYRLNTAMMNLRDEISGGSGLLTSICSGYSFGQYPWASYNFLHVLESAAGIDGTEHWTQMRDYGNWFSWAAIPSRAAKDGFLDFGWGDAFHGTNAMPCYLMYTHLAQAIHFYGGSEPERAKQARAVMEMIPPHIRKILALRTYPYLPFILTGFDPEVKNAEPPEQVLAGDIAAYFPTFGLMIVRSGATENDTYASIKAGARHTQHQHYDENSFIIYRQGFQALDTGERGSAAHHRVYYPQTVAHNSILIRMENEPLPPYWYPANAPAIPGKVFNDGGQSRMAANRPLGFEKSPYHAVTGGDATGCYAPEKCSEAVRQFVYVAPDYFVIYDRVTSVKPDQKKSFLLHTQNEPEELSPGLWRSEAGEGALFIRPLLPEQAAAEVIGGPGKEFWTNGRNWEIPNHEKAFAKPNWSGRCRLELSPPGQARKARFLTVLQAADRSVSQMAGTQLLRDAEQDGVKFTTAEGRECEVRFNRDGLIGGHVTIRENGKTLVDRPLLKPVPVVKPAAEKKAPPAKPSPADFARIDASVSGGRVLLGDKGNAAYWEQPRWFAQGKGGLVQFAGAGETKEGHCRLKAEGGGTLILQLRGPDIRKDGKRMIYYVEFSELSVNGAPLLSAPVRVWHDAPKTLRLPVEPGAELEIRAEFRTVPGGDRP</sequence>
<dbReference type="SUPFAM" id="SSF48230">
    <property type="entry name" value="Chondroitin AC/alginate lyase"/>
    <property type="match status" value="1"/>
</dbReference>
<feature type="domain" description="Heparinase II/III-like C-terminal" evidence="3">
    <location>
        <begin position="411"/>
        <end position="583"/>
    </location>
</feature>
<gene>
    <name evidence="4" type="ORF">FYJ85_00655</name>
</gene>
<protein>
    <recommendedName>
        <fullName evidence="3">Heparinase II/III-like C-terminal domain-containing protein</fullName>
    </recommendedName>
</protein>
<feature type="chain" id="PRO_5032389744" description="Heparinase II/III-like C-terminal domain-containing protein" evidence="2">
    <location>
        <begin position="19"/>
        <end position="891"/>
    </location>
</feature>
<evidence type="ECO:0000256" key="1">
    <source>
        <dbReference type="ARBA" id="ARBA00004196"/>
    </source>
</evidence>
<dbReference type="Gene3D" id="2.70.98.70">
    <property type="match status" value="1"/>
</dbReference>
<dbReference type="Proteomes" id="UP000435649">
    <property type="component" value="Unassembled WGS sequence"/>
</dbReference>
<organism evidence="4 5">
    <name type="scientific">Victivallis lenta</name>
    <dbReference type="NCBI Taxonomy" id="2606640"/>
    <lineage>
        <taxon>Bacteria</taxon>
        <taxon>Pseudomonadati</taxon>
        <taxon>Lentisphaerota</taxon>
        <taxon>Lentisphaeria</taxon>
        <taxon>Victivallales</taxon>
        <taxon>Victivallaceae</taxon>
        <taxon>Victivallis</taxon>
    </lineage>
</organism>
<proteinExistence type="predicted"/>
<accession>A0A844FYW5</accession>
<dbReference type="GO" id="GO:0030313">
    <property type="term" value="C:cell envelope"/>
    <property type="evidence" value="ECO:0007669"/>
    <property type="project" value="UniProtKB-SubCell"/>
</dbReference>
<evidence type="ECO:0000313" key="5">
    <source>
        <dbReference type="Proteomes" id="UP000435649"/>
    </source>
</evidence>
<dbReference type="InterPro" id="IPR012480">
    <property type="entry name" value="Hepar_II_III_C"/>
</dbReference>
<evidence type="ECO:0000256" key="2">
    <source>
        <dbReference type="SAM" id="SignalP"/>
    </source>
</evidence>
<dbReference type="EMBL" id="VUNS01000001">
    <property type="protein sequence ID" value="MST95558.1"/>
    <property type="molecule type" value="Genomic_DNA"/>
</dbReference>